<dbReference type="RefSeq" id="WP_037580263.1">
    <property type="nucleotide sequence ID" value="NZ_AWEX01000051.1"/>
</dbReference>
<evidence type="ECO:0000313" key="1">
    <source>
        <dbReference type="EMBL" id="KED04384.1"/>
    </source>
</evidence>
<gene>
    <name evidence="1" type="ORF">CECT5772_05683</name>
</gene>
<dbReference type="Proteomes" id="UP000028704">
    <property type="component" value="Unassembled WGS sequence"/>
</dbReference>
<proteinExistence type="predicted"/>
<organism evidence="1 2">
    <name type="scientific">Streptococcus equi subsp. ruminatorum CECT 5772</name>
    <dbReference type="NCBI Taxonomy" id="1051981"/>
    <lineage>
        <taxon>Bacteria</taxon>
        <taxon>Bacillati</taxon>
        <taxon>Bacillota</taxon>
        <taxon>Bacilli</taxon>
        <taxon>Lactobacillales</taxon>
        <taxon>Streptococcaceae</taxon>
        <taxon>Streptococcus</taxon>
    </lineage>
</organism>
<accession>A0A922NUE9</accession>
<evidence type="ECO:0000313" key="2">
    <source>
        <dbReference type="Proteomes" id="UP000028704"/>
    </source>
</evidence>
<sequence length="65" mass="7037">MYPISKLTAAHGLKELARLGRVDSKSQARLASCCHNEEASFETPSASTEQLSLGRLAHLGLNQLE</sequence>
<protein>
    <submittedName>
        <fullName evidence="1">Uncharacterized protein</fullName>
    </submittedName>
</protein>
<dbReference type="EMBL" id="AWEX01000051">
    <property type="protein sequence ID" value="KED04384.1"/>
    <property type="molecule type" value="Genomic_DNA"/>
</dbReference>
<comment type="caution">
    <text evidence="1">The sequence shown here is derived from an EMBL/GenBank/DDBJ whole genome shotgun (WGS) entry which is preliminary data.</text>
</comment>
<dbReference type="AlphaFoldDB" id="A0A922NUE9"/>
<reference evidence="1 2" key="1">
    <citation type="journal article" date="2014" name="Int. J. Syst. Evol. Microbiol.">
        <title>Phylogenomics and the dynamic genome evolution of the genus Streptococcus.</title>
        <authorList>
            <consortium name="The Broad Institute Genome Sequencing Platform"/>
            <person name="Richards V.P."/>
            <person name="Palmer S.R."/>
            <person name="Pavinski Bitar P.D."/>
            <person name="Qin X."/>
            <person name="Weinstock G.M."/>
            <person name="Highlander S.K."/>
            <person name="Town C.D."/>
            <person name="Burne R.A."/>
            <person name="Stanhope M.J."/>
        </authorList>
    </citation>
    <scope>NUCLEOTIDE SEQUENCE [LARGE SCALE GENOMIC DNA]</scope>
    <source>
        <strain evidence="1 2">CECT 5772</strain>
    </source>
</reference>
<name>A0A922NUE9_9STRE</name>